<keyword evidence="1" id="KW-0472">Membrane</keyword>
<keyword evidence="4" id="KW-1185">Reference proteome</keyword>
<accession>A4C8J6</accession>
<dbReference type="AlphaFoldDB" id="A4C8J6"/>
<dbReference type="Gene3D" id="3.90.550.10">
    <property type="entry name" value="Spore Coat Polysaccharide Biosynthesis Protein SpsA, Chain A"/>
    <property type="match status" value="1"/>
</dbReference>
<keyword evidence="1" id="KW-1133">Transmembrane helix</keyword>
<name>A4C8J6_9GAMM</name>
<dbReference type="RefSeq" id="WP_009838173.1">
    <property type="nucleotide sequence ID" value="NZ_AAOH01000003.1"/>
</dbReference>
<dbReference type="SUPFAM" id="SSF53448">
    <property type="entry name" value="Nucleotide-diphospho-sugar transferases"/>
    <property type="match status" value="1"/>
</dbReference>
<dbReference type="STRING" id="87626.PTD2_07704"/>
<gene>
    <name evidence="3" type="ORF">PTD2_07704</name>
</gene>
<keyword evidence="1" id="KW-0812">Transmembrane</keyword>
<dbReference type="GO" id="GO:0016740">
    <property type="term" value="F:transferase activity"/>
    <property type="evidence" value="ECO:0007669"/>
    <property type="project" value="UniProtKB-KW"/>
</dbReference>
<dbReference type="HOGENOM" id="CLU_1065041_0_0_6"/>
<evidence type="ECO:0000256" key="1">
    <source>
        <dbReference type="SAM" id="Phobius"/>
    </source>
</evidence>
<evidence type="ECO:0000313" key="3">
    <source>
        <dbReference type="EMBL" id="EAR28911.1"/>
    </source>
</evidence>
<dbReference type="eggNOG" id="COG1215">
    <property type="taxonomic scope" value="Bacteria"/>
</dbReference>
<dbReference type="PANTHER" id="PTHR43685:SF2">
    <property type="entry name" value="GLYCOSYLTRANSFERASE 2-LIKE DOMAIN-CONTAINING PROTEIN"/>
    <property type="match status" value="1"/>
</dbReference>
<dbReference type="InterPro" id="IPR029044">
    <property type="entry name" value="Nucleotide-diphossugar_trans"/>
</dbReference>
<proteinExistence type="predicted"/>
<feature type="transmembrane region" description="Helical" evidence="1">
    <location>
        <begin position="232"/>
        <end position="251"/>
    </location>
</feature>
<dbReference type="InterPro" id="IPR050834">
    <property type="entry name" value="Glycosyltransf_2"/>
</dbReference>
<reference evidence="3 4" key="1">
    <citation type="submission" date="2006-02" db="EMBL/GenBank/DDBJ databases">
        <authorList>
            <person name="Moran M.A."/>
            <person name="Kjelleberg S."/>
            <person name="Egan S."/>
            <person name="Saunders N."/>
            <person name="Thomas T."/>
            <person name="Ferriera S."/>
            <person name="Johnson J."/>
            <person name="Kravitz S."/>
            <person name="Halpern A."/>
            <person name="Remington K."/>
            <person name="Beeson K."/>
            <person name="Tran B."/>
            <person name="Rogers Y.-H."/>
            <person name="Friedman R."/>
            <person name="Venter J.C."/>
        </authorList>
    </citation>
    <scope>NUCLEOTIDE SEQUENCE [LARGE SCALE GENOMIC DNA]</scope>
    <source>
        <strain evidence="3 4">D2</strain>
    </source>
</reference>
<organism evidence="3 4">
    <name type="scientific">Pseudoalteromonas tunicata D2</name>
    <dbReference type="NCBI Taxonomy" id="87626"/>
    <lineage>
        <taxon>Bacteria</taxon>
        <taxon>Pseudomonadati</taxon>
        <taxon>Pseudomonadota</taxon>
        <taxon>Gammaproteobacteria</taxon>
        <taxon>Alteromonadales</taxon>
        <taxon>Pseudoalteromonadaceae</taxon>
        <taxon>Pseudoalteromonas</taxon>
    </lineage>
</organism>
<evidence type="ECO:0000259" key="2">
    <source>
        <dbReference type="Pfam" id="PF00535"/>
    </source>
</evidence>
<keyword evidence="3" id="KW-0808">Transferase</keyword>
<evidence type="ECO:0000313" key="4">
    <source>
        <dbReference type="Proteomes" id="UP000006201"/>
    </source>
</evidence>
<sequence length="261" mass="29652">MYSVIIPFYKQEAYVKQTILSVLGAIGPDDEVIAIDDCSPDETWHTLQNVSSDSRLRVYRNEVNVRHVKTLNRAANLAKGDVLIVLGGDDLLGENFTRWLTPHFDGGADVVFSPVKFFYSTDIPSLSDSSIVETLQLTLTNVLFGWGSIKKRKYSIIGCAIKRESFFKLGCFSTDVVIEDHDFFIRAAKNNMKLLSVSGSYSYYRQSVGSISSNMGRMIKEDFKIIKRHTPWYLTLLVMAKRLMIFALVYIKRHVLGRKTK</sequence>
<dbReference type="Pfam" id="PF00535">
    <property type="entry name" value="Glycos_transf_2"/>
    <property type="match status" value="1"/>
</dbReference>
<dbReference type="CDD" id="cd00761">
    <property type="entry name" value="Glyco_tranf_GTA_type"/>
    <property type="match status" value="1"/>
</dbReference>
<dbReference type="InterPro" id="IPR001173">
    <property type="entry name" value="Glyco_trans_2-like"/>
</dbReference>
<comment type="caution">
    <text evidence="3">The sequence shown here is derived from an EMBL/GenBank/DDBJ whole genome shotgun (WGS) entry which is preliminary data.</text>
</comment>
<dbReference type="OrthoDB" id="9802649at2"/>
<dbReference type="EMBL" id="AAOH01000003">
    <property type="protein sequence ID" value="EAR28911.1"/>
    <property type="molecule type" value="Genomic_DNA"/>
</dbReference>
<feature type="domain" description="Glycosyltransferase 2-like" evidence="2">
    <location>
        <begin position="3"/>
        <end position="122"/>
    </location>
</feature>
<protein>
    <submittedName>
        <fullName evidence="3">Glycosyl transferase, family 2</fullName>
    </submittedName>
</protein>
<dbReference type="Proteomes" id="UP000006201">
    <property type="component" value="Unassembled WGS sequence"/>
</dbReference>
<dbReference type="PANTHER" id="PTHR43685">
    <property type="entry name" value="GLYCOSYLTRANSFERASE"/>
    <property type="match status" value="1"/>
</dbReference>